<evidence type="ECO:0000256" key="4">
    <source>
        <dbReference type="ARBA" id="ARBA00023136"/>
    </source>
</evidence>
<dbReference type="eggNOG" id="KOG1032">
    <property type="taxonomic scope" value="Eukaryota"/>
</dbReference>
<dbReference type="InParanoid" id="A0A0D2WLV1"/>
<dbReference type="InterPro" id="IPR011993">
    <property type="entry name" value="PH-like_dom_sf"/>
</dbReference>
<keyword evidence="9" id="KW-1185">Reference proteome</keyword>
<evidence type="ECO:0000256" key="3">
    <source>
        <dbReference type="ARBA" id="ARBA00022989"/>
    </source>
</evidence>
<dbReference type="GO" id="GO:0005789">
    <property type="term" value="C:endoplasmic reticulum membrane"/>
    <property type="evidence" value="ECO:0007669"/>
    <property type="project" value="TreeGrafter"/>
</dbReference>
<dbReference type="Pfam" id="PF02893">
    <property type="entry name" value="GRAM"/>
    <property type="match status" value="1"/>
</dbReference>
<evidence type="ECO:0000256" key="6">
    <source>
        <dbReference type="SAM" id="Phobius"/>
    </source>
</evidence>
<dbReference type="InterPro" id="IPR051482">
    <property type="entry name" value="Cholesterol_transport"/>
</dbReference>
<dbReference type="GO" id="GO:0140268">
    <property type="term" value="C:endoplasmic reticulum-plasma membrane contact site"/>
    <property type="evidence" value="ECO:0007669"/>
    <property type="project" value="TreeGrafter"/>
</dbReference>
<accession>A0A0D2WLV1</accession>
<dbReference type="Gene3D" id="2.30.29.30">
    <property type="entry name" value="Pleckstrin-homology domain (PH domain)/Phosphotyrosine-binding domain (PTB)"/>
    <property type="match status" value="1"/>
</dbReference>
<dbReference type="Proteomes" id="UP000008743">
    <property type="component" value="Unassembled WGS sequence"/>
</dbReference>
<feature type="compositionally biased region" description="Low complexity" evidence="5">
    <location>
        <begin position="359"/>
        <end position="394"/>
    </location>
</feature>
<keyword evidence="4 6" id="KW-0472">Membrane</keyword>
<feature type="region of interest" description="Disordered" evidence="5">
    <location>
        <begin position="417"/>
        <end position="446"/>
    </location>
</feature>
<dbReference type="EMBL" id="KE346362">
    <property type="protein sequence ID" value="KJE91615.1"/>
    <property type="molecule type" value="Genomic_DNA"/>
</dbReference>
<evidence type="ECO:0000256" key="2">
    <source>
        <dbReference type="ARBA" id="ARBA00022692"/>
    </source>
</evidence>
<feature type="compositionally biased region" description="Basic and acidic residues" evidence="5">
    <location>
        <begin position="340"/>
        <end position="358"/>
    </location>
</feature>
<feature type="compositionally biased region" description="Low complexity" evidence="5">
    <location>
        <begin position="432"/>
        <end position="444"/>
    </location>
</feature>
<evidence type="ECO:0000256" key="5">
    <source>
        <dbReference type="SAM" id="MobiDB-lite"/>
    </source>
</evidence>
<sequence>MQTSSDAAASRNLAVSSSANNVLSSDVLSHSGSGDAPSRGSGAVSPTTFSSESSSQQYQQPQLRSTPPSAPTSASVHSSSSPSLLQSGEASARVPTAKVAGEFPAEAPSATPTFANAAAAAAAGGAPTATNIGTSSNAGSGHAASATVYSTNAAGNNVIQLASPPSASSASSDWAAASGSFTTSASGSSVASVSSVSSAASRLSKQERDRIKKEIKKDEEFHSLFKVVPETEGLIDDISCALQREILIQGRLYFSQNWLCFYANILSWETSLVLQFDDITDITKERTALIIPNAIQVSTPTSKHTFSSILSRDQVYSKLVSVWKSHGREASGSTANGDDGTSRHSEDKLKASDADEPSRPSTSTGRTSTDSNDSGPQSPASVASPPAAVTSDVPHIPHSASAPVFFPGSAGTLPIPTPHPSIASLDPPSVPSPASTSTATAAAVQPEPVPLPAYPEKEVVCGCSSSEHYQTEFLNQVYDTDVDTLYNLIFTECDSYLEFLKTRKSSEIHMTPWHVENDETVREVKYILELNKSMGPKSTQCIENQRTFAHQSLAKAIVETNTTTPYVPYGDSFGASSRYCITHISPGKCRLAVTAQVKYFKSVFGLVKRFIESNTIEGLHDHYKALDVYLKTTIAKTPRPEPAAGAARPSATLPAEVPEVKPTVVLPPTPAATPAPAAPIPAPQISTSGGFFSWLTANVGRNLTPATIILLVFCLVLLIANVVLFARVVRIDSKLYEWNRRTELNFAELASNPPSSPEAWIELLRQQAIVHSQREASLLRAVRTAIGEFDKMFALVSGKAADGVSDALDQVAGK</sequence>
<feature type="compositionally biased region" description="Low complexity" evidence="5">
    <location>
        <begin position="45"/>
        <end position="83"/>
    </location>
</feature>
<gene>
    <name evidence="8" type="ORF">CAOG_002731</name>
</gene>
<organism evidence="8 9">
    <name type="scientific">Capsaspora owczarzaki (strain ATCC 30864)</name>
    <dbReference type="NCBI Taxonomy" id="595528"/>
    <lineage>
        <taxon>Eukaryota</taxon>
        <taxon>Filasterea</taxon>
        <taxon>Capsaspora</taxon>
    </lineage>
</organism>
<feature type="region of interest" description="Disordered" evidence="5">
    <location>
        <begin position="1"/>
        <end position="109"/>
    </location>
</feature>
<dbReference type="FunCoup" id="A0A0D2WLV1">
    <property type="interactions" value="94"/>
</dbReference>
<keyword evidence="2 6" id="KW-0812">Transmembrane</keyword>
<reference evidence="9" key="1">
    <citation type="submission" date="2011-02" db="EMBL/GenBank/DDBJ databases">
        <title>The Genome Sequence of Capsaspora owczarzaki ATCC 30864.</title>
        <authorList>
            <person name="Russ C."/>
            <person name="Cuomo C."/>
            <person name="Burger G."/>
            <person name="Gray M.W."/>
            <person name="Holland P.W.H."/>
            <person name="King N."/>
            <person name="Lang F.B.F."/>
            <person name="Roger A.J."/>
            <person name="Ruiz-Trillo I."/>
            <person name="Young S.K."/>
            <person name="Zeng Q."/>
            <person name="Gargeya S."/>
            <person name="Alvarado L."/>
            <person name="Berlin A."/>
            <person name="Chapman S.B."/>
            <person name="Chen Z."/>
            <person name="Freedman E."/>
            <person name="Gellesch M."/>
            <person name="Goldberg J."/>
            <person name="Griggs A."/>
            <person name="Gujja S."/>
            <person name="Heilman E."/>
            <person name="Heiman D."/>
            <person name="Howarth C."/>
            <person name="Mehta T."/>
            <person name="Neiman D."/>
            <person name="Pearson M."/>
            <person name="Roberts A."/>
            <person name="Saif S."/>
            <person name="Shea T."/>
            <person name="Shenoy N."/>
            <person name="Sisk P."/>
            <person name="Stolte C."/>
            <person name="Sykes S."/>
            <person name="White J."/>
            <person name="Yandava C."/>
            <person name="Haas B."/>
            <person name="Nusbaum C."/>
            <person name="Birren B."/>
        </authorList>
    </citation>
    <scope>NUCLEOTIDE SEQUENCE</scope>
    <source>
        <strain evidence="9">ATCC 30864</strain>
    </source>
</reference>
<dbReference type="OrthoDB" id="2162691at2759"/>
<protein>
    <recommendedName>
        <fullName evidence="7">VASt domain-containing protein</fullName>
    </recommendedName>
</protein>
<feature type="transmembrane region" description="Helical" evidence="6">
    <location>
        <begin position="708"/>
        <end position="729"/>
    </location>
</feature>
<dbReference type="Pfam" id="PF16016">
    <property type="entry name" value="VASt"/>
    <property type="match status" value="1"/>
</dbReference>
<dbReference type="InterPro" id="IPR031968">
    <property type="entry name" value="VASt"/>
</dbReference>
<evidence type="ECO:0000259" key="7">
    <source>
        <dbReference type="PROSITE" id="PS51778"/>
    </source>
</evidence>
<evidence type="ECO:0000313" key="9">
    <source>
        <dbReference type="Proteomes" id="UP000008743"/>
    </source>
</evidence>
<dbReference type="GO" id="GO:0005886">
    <property type="term" value="C:plasma membrane"/>
    <property type="evidence" value="ECO:0007669"/>
    <property type="project" value="TreeGrafter"/>
</dbReference>
<dbReference type="GO" id="GO:0032366">
    <property type="term" value="P:intracellular sterol transport"/>
    <property type="evidence" value="ECO:0007669"/>
    <property type="project" value="TreeGrafter"/>
</dbReference>
<dbReference type="PANTHER" id="PTHR23319">
    <property type="entry name" value="GRAM DOMAIN CONTAINING 1B, ISOFORM E"/>
    <property type="match status" value="1"/>
</dbReference>
<evidence type="ECO:0000313" key="8">
    <source>
        <dbReference type="EMBL" id="KJE91615.1"/>
    </source>
</evidence>
<dbReference type="CDD" id="cd13220">
    <property type="entry name" value="PH-GRAM_GRAMDC"/>
    <property type="match status" value="1"/>
</dbReference>
<dbReference type="AlphaFoldDB" id="A0A0D2WLV1"/>
<dbReference type="PANTHER" id="PTHR23319:SF4">
    <property type="entry name" value="GRAM DOMAIN CONTAINING 1B, ISOFORM E"/>
    <property type="match status" value="1"/>
</dbReference>
<dbReference type="RefSeq" id="XP_004349481.1">
    <property type="nucleotide sequence ID" value="XM_004349431.2"/>
</dbReference>
<feature type="domain" description="VASt" evidence="7">
    <location>
        <begin position="469"/>
        <end position="638"/>
    </location>
</feature>
<dbReference type="InterPro" id="IPR004182">
    <property type="entry name" value="GRAM"/>
</dbReference>
<name>A0A0D2WLV1_CAPO3</name>
<dbReference type="GO" id="GO:0120015">
    <property type="term" value="F:sterol transfer activity"/>
    <property type="evidence" value="ECO:0007669"/>
    <property type="project" value="TreeGrafter"/>
</dbReference>
<dbReference type="PROSITE" id="PS51778">
    <property type="entry name" value="VAST"/>
    <property type="match status" value="1"/>
</dbReference>
<proteinExistence type="predicted"/>
<evidence type="ECO:0000256" key="1">
    <source>
        <dbReference type="ARBA" id="ARBA00004167"/>
    </source>
</evidence>
<keyword evidence="3 6" id="KW-1133">Transmembrane helix</keyword>
<comment type="subcellular location">
    <subcellularLocation>
        <location evidence="1">Membrane</location>
        <topology evidence="1">Single-pass membrane protein</topology>
    </subcellularLocation>
</comment>
<feature type="region of interest" description="Disordered" evidence="5">
    <location>
        <begin position="327"/>
        <end position="395"/>
    </location>
</feature>
<feature type="compositionally biased region" description="Low complexity" evidence="5">
    <location>
        <begin position="7"/>
        <end position="29"/>
    </location>
</feature>
<dbReference type="SMART" id="SM00568">
    <property type="entry name" value="GRAM"/>
    <property type="match status" value="1"/>
</dbReference>
<dbReference type="GO" id="GO:0032934">
    <property type="term" value="F:sterol binding"/>
    <property type="evidence" value="ECO:0007669"/>
    <property type="project" value="TreeGrafter"/>
</dbReference>
<dbReference type="STRING" id="595528.A0A0D2WLV1"/>
<dbReference type="PhylomeDB" id="A0A0D2WLV1"/>
<dbReference type="OMA" id="DWIHLLQ"/>